<proteinExistence type="inferred from homology"/>
<dbReference type="PROSITE" id="PS51353">
    <property type="entry name" value="ARSC"/>
    <property type="match status" value="1"/>
</dbReference>
<dbReference type="RefSeq" id="WP_174140175.1">
    <property type="nucleotide sequence ID" value="NZ_JABUFE010000033.1"/>
</dbReference>
<keyword evidence="4" id="KW-1185">Reference proteome</keyword>
<dbReference type="NCBIfam" id="TIGR01617">
    <property type="entry name" value="arsC_related"/>
    <property type="match status" value="1"/>
</dbReference>
<protein>
    <submittedName>
        <fullName evidence="3">Spx/MgsR family RNA polymerase-binding regulatory protein</fullName>
    </submittedName>
</protein>
<comment type="similarity">
    <text evidence="1 2">Belongs to the ArsC family.</text>
</comment>
<comment type="caution">
    <text evidence="3">The sequence shown here is derived from an EMBL/GenBank/DDBJ whole genome shotgun (WGS) entry which is preliminary data.</text>
</comment>
<evidence type="ECO:0000313" key="4">
    <source>
        <dbReference type="Proteomes" id="UP000777935"/>
    </source>
</evidence>
<reference evidence="3 4" key="1">
    <citation type="submission" date="2020-06" db="EMBL/GenBank/DDBJ databases">
        <title>Sulfitobacter algicola sp. nov., isolated from green algae.</title>
        <authorList>
            <person name="Wang C."/>
        </authorList>
    </citation>
    <scope>NUCLEOTIDE SEQUENCE [LARGE SCALE GENOMIC DNA]</scope>
    <source>
        <strain evidence="3 4">1151</strain>
    </source>
</reference>
<dbReference type="Pfam" id="PF03960">
    <property type="entry name" value="ArsC"/>
    <property type="match status" value="1"/>
</dbReference>
<dbReference type="InterPro" id="IPR036249">
    <property type="entry name" value="Thioredoxin-like_sf"/>
</dbReference>
<sequence>MSVTVYGMPSCDTVKKGTDWLEAQGEPYERIDFPKVDGLEDRLKTWIDKAGLTNVLNTRAIVFKKLPAEEQARLKEDADAAAAAMAKNPYLIKRPLLVADTAVVLGFRADTWEAALK</sequence>
<dbReference type="PANTHER" id="PTHR30041:SF8">
    <property type="entry name" value="PROTEIN YFFB"/>
    <property type="match status" value="1"/>
</dbReference>
<evidence type="ECO:0000256" key="2">
    <source>
        <dbReference type="PROSITE-ProRule" id="PRU01282"/>
    </source>
</evidence>
<dbReference type="PANTHER" id="PTHR30041">
    <property type="entry name" value="ARSENATE REDUCTASE"/>
    <property type="match status" value="1"/>
</dbReference>
<dbReference type="Proteomes" id="UP000777935">
    <property type="component" value="Unassembled WGS sequence"/>
</dbReference>
<dbReference type="EMBL" id="JABUFE010000033">
    <property type="protein sequence ID" value="NSX57023.1"/>
    <property type="molecule type" value="Genomic_DNA"/>
</dbReference>
<name>A0ABX2J1T1_9RHOB</name>
<dbReference type="InterPro" id="IPR006504">
    <property type="entry name" value="Tscrpt_reg_Spx/MgsR"/>
</dbReference>
<accession>A0ABX2J1T1</accession>
<dbReference type="SUPFAM" id="SSF52833">
    <property type="entry name" value="Thioredoxin-like"/>
    <property type="match status" value="1"/>
</dbReference>
<gene>
    <name evidence="3" type="ORF">HRQ87_19795</name>
</gene>
<evidence type="ECO:0000256" key="1">
    <source>
        <dbReference type="ARBA" id="ARBA00007198"/>
    </source>
</evidence>
<dbReference type="InterPro" id="IPR006660">
    <property type="entry name" value="Arsenate_reductase-like"/>
</dbReference>
<evidence type="ECO:0000313" key="3">
    <source>
        <dbReference type="EMBL" id="NSX57023.1"/>
    </source>
</evidence>
<dbReference type="Gene3D" id="3.40.30.10">
    <property type="entry name" value="Glutaredoxin"/>
    <property type="match status" value="1"/>
</dbReference>
<organism evidence="3 4">
    <name type="scientific">Parasulfitobacter algicola</name>
    <dbReference type="NCBI Taxonomy" id="2614809"/>
    <lineage>
        <taxon>Bacteria</taxon>
        <taxon>Pseudomonadati</taxon>
        <taxon>Pseudomonadota</taxon>
        <taxon>Alphaproteobacteria</taxon>
        <taxon>Rhodobacterales</taxon>
        <taxon>Roseobacteraceae</taxon>
        <taxon>Parasulfitobacter</taxon>
    </lineage>
</organism>